<reference evidence="1 2" key="1">
    <citation type="journal article" date="2022" name="New Phytol.">
        <title>Ecological generalism drives hyperdiversity of secondary metabolite gene clusters in xylarialean endophytes.</title>
        <authorList>
            <person name="Franco M.E.E."/>
            <person name="Wisecaver J.H."/>
            <person name="Arnold A.E."/>
            <person name="Ju Y.M."/>
            <person name="Slot J.C."/>
            <person name="Ahrendt S."/>
            <person name="Moore L.P."/>
            <person name="Eastman K.E."/>
            <person name="Scott K."/>
            <person name="Konkel Z."/>
            <person name="Mondo S.J."/>
            <person name="Kuo A."/>
            <person name="Hayes R.D."/>
            <person name="Haridas S."/>
            <person name="Andreopoulos B."/>
            <person name="Riley R."/>
            <person name="LaButti K."/>
            <person name="Pangilinan J."/>
            <person name="Lipzen A."/>
            <person name="Amirebrahimi M."/>
            <person name="Yan J."/>
            <person name="Adam C."/>
            <person name="Keymanesh K."/>
            <person name="Ng V."/>
            <person name="Louie K."/>
            <person name="Northen T."/>
            <person name="Drula E."/>
            <person name="Henrissat B."/>
            <person name="Hsieh H.M."/>
            <person name="Youens-Clark K."/>
            <person name="Lutzoni F."/>
            <person name="Miadlikowska J."/>
            <person name="Eastwood D.C."/>
            <person name="Hamelin R.C."/>
            <person name="Grigoriev I.V."/>
            <person name="U'Ren J.M."/>
        </authorList>
    </citation>
    <scope>NUCLEOTIDE SEQUENCE [LARGE SCALE GENOMIC DNA]</scope>
    <source>
        <strain evidence="1 2">ER1909</strain>
    </source>
</reference>
<protein>
    <submittedName>
        <fullName evidence="1">Uncharacterized protein</fullName>
    </submittedName>
</protein>
<gene>
    <name evidence="1" type="ORF">F4821DRAFT_234301</name>
</gene>
<name>A0ACC0D6L4_9PEZI</name>
<comment type="caution">
    <text evidence="1">The sequence shown here is derived from an EMBL/GenBank/DDBJ whole genome shotgun (WGS) entry which is preliminary data.</text>
</comment>
<dbReference type="Proteomes" id="UP001497680">
    <property type="component" value="Unassembled WGS sequence"/>
</dbReference>
<dbReference type="EMBL" id="MU394302">
    <property type="protein sequence ID" value="KAI6088327.1"/>
    <property type="molecule type" value="Genomic_DNA"/>
</dbReference>
<sequence length="74" mass="8163">MSHRILIACAWLMEGWCGDGASWDSQVKAREGVGVLGYTRRGNLADHRISTGFDSRSDCTPVENIPVRMVGRRG</sequence>
<evidence type="ECO:0000313" key="1">
    <source>
        <dbReference type="EMBL" id="KAI6088327.1"/>
    </source>
</evidence>
<organism evidence="1 2">
    <name type="scientific">Hypoxylon rubiginosum</name>
    <dbReference type="NCBI Taxonomy" id="110542"/>
    <lineage>
        <taxon>Eukaryota</taxon>
        <taxon>Fungi</taxon>
        <taxon>Dikarya</taxon>
        <taxon>Ascomycota</taxon>
        <taxon>Pezizomycotina</taxon>
        <taxon>Sordariomycetes</taxon>
        <taxon>Xylariomycetidae</taxon>
        <taxon>Xylariales</taxon>
        <taxon>Hypoxylaceae</taxon>
        <taxon>Hypoxylon</taxon>
    </lineage>
</organism>
<accession>A0ACC0D6L4</accession>
<evidence type="ECO:0000313" key="2">
    <source>
        <dbReference type="Proteomes" id="UP001497680"/>
    </source>
</evidence>
<keyword evidence="2" id="KW-1185">Reference proteome</keyword>
<proteinExistence type="predicted"/>